<dbReference type="PANTHER" id="PTHR45623">
    <property type="entry name" value="CHROMODOMAIN-HELICASE-DNA-BINDING PROTEIN 3-RELATED-RELATED"/>
    <property type="match status" value="1"/>
</dbReference>
<feature type="compositionally biased region" description="Acidic residues" evidence="2">
    <location>
        <begin position="364"/>
        <end position="398"/>
    </location>
</feature>
<organism evidence="3 4">
    <name type="scientific">Micromonas commoda (strain RCC299 / NOUM17 / CCMP2709)</name>
    <name type="common">Picoplanktonic green alga</name>
    <dbReference type="NCBI Taxonomy" id="296587"/>
    <lineage>
        <taxon>Eukaryota</taxon>
        <taxon>Viridiplantae</taxon>
        <taxon>Chlorophyta</taxon>
        <taxon>Mamiellophyceae</taxon>
        <taxon>Mamiellales</taxon>
        <taxon>Mamiellaceae</taxon>
        <taxon>Micromonas</taxon>
    </lineage>
</organism>
<sequence length="875" mass="96274">MAVEKAEPMDAVPRHSPQPPARVRHPMVEANIGESPRGSRPKRDSSRPPRLSRIAARYRAQLDAKLSHLADLQARWNAQGVFDVVKALRRDFGDTGDDDQKKSDEDDAERRKPREPWIQHEKESVRKALLLFGLGRWAKLRMALKPASRPRHDSHDVQLATWDLVRAMHRRLEPDSPEAKYLADRLRRESPGGERLPADPIVGSWNLGSRGKLNAANCRVWTRRIRMLEMINRSVERLLAEETQDAAIELAGACPLPASDVKRSLPAWWDGACDFSLLYGVYRHGFGNFNAVRSDPWTAAVATEAARAKGGAAAVAELRDSIEAIDECQKLYAQAREEHGARISEQGARAARKGPDGGSKGETKEEEEEEEEAKEGSAEEDGDDGDGDDEGEGDDDDAGNNVPAVGGDKSELVAAKERVERIHEGENAWPRTEDLTDRVRRVAKELGAPNALKPSDPPWVQAMLGHPRRVPKPPMSLAERAARDQKRGESRARAAETESAREEFADAMMRGDWDALGKNGAAASVTSLLCADHEKFDADEGKNPEADELVRSTAAALKEKGISNRERKDVVKALMARGLPRLDDNSPDWIELSTASGVGRGAEDVQAMFYSIAVEMKTLEARTDATGVKASKKHSATCKCIVCRIRKEKKNAEDPSKVTWKDAVKTMKEEPGNTAEAQTAASDPTANGQHHDGDDEEDHDGDGDDEEDHDGDDGNDGDEDDDAKDGGEGEKTEVGEDRAAKPGKSRRASVCPFGLLTHVTANRLRERLDIMQTLRMCLEKSGGKMTRLPMPSIKTGELPVWWTSGVHDVAILRAALKHGCDKWDDLAGDAEFAGVFGKSRPVPKAPLCFRIVRIASRYLRRGYLGLGKHTKRKKA</sequence>
<dbReference type="RefSeq" id="XP_002502375.1">
    <property type="nucleotide sequence ID" value="XM_002502329.1"/>
</dbReference>
<feature type="compositionally biased region" description="Basic and acidic residues" evidence="2">
    <location>
        <begin position="408"/>
        <end position="444"/>
    </location>
</feature>
<feature type="region of interest" description="Disordered" evidence="2">
    <location>
        <begin position="1"/>
        <end position="50"/>
    </location>
</feature>
<dbReference type="STRING" id="296587.C1E5H9"/>
<feature type="compositionally biased region" description="Basic and acidic residues" evidence="2">
    <location>
        <begin position="724"/>
        <end position="740"/>
    </location>
</feature>
<keyword evidence="1" id="KW-0539">Nucleus</keyword>
<protein>
    <submittedName>
        <fullName evidence="3">Uncharacterized protein</fullName>
    </submittedName>
</protein>
<reference evidence="3 4" key="1">
    <citation type="journal article" date="2009" name="Science">
        <title>Green evolution and dynamic adaptations revealed by genomes of the marine picoeukaryotes Micromonas.</title>
        <authorList>
            <person name="Worden A.Z."/>
            <person name="Lee J.H."/>
            <person name="Mock T."/>
            <person name="Rouze P."/>
            <person name="Simmons M.P."/>
            <person name="Aerts A.L."/>
            <person name="Allen A.E."/>
            <person name="Cuvelier M.L."/>
            <person name="Derelle E."/>
            <person name="Everett M.V."/>
            <person name="Foulon E."/>
            <person name="Grimwood J."/>
            <person name="Gundlach H."/>
            <person name="Henrissat B."/>
            <person name="Napoli C."/>
            <person name="McDonald S.M."/>
            <person name="Parker M.S."/>
            <person name="Rombauts S."/>
            <person name="Salamov A."/>
            <person name="Von Dassow P."/>
            <person name="Badger J.H."/>
            <person name="Coutinho P.M."/>
            <person name="Demir E."/>
            <person name="Dubchak I."/>
            <person name="Gentemann C."/>
            <person name="Eikrem W."/>
            <person name="Gready J.E."/>
            <person name="John U."/>
            <person name="Lanier W."/>
            <person name="Lindquist E.A."/>
            <person name="Lucas S."/>
            <person name="Mayer K.F."/>
            <person name="Moreau H."/>
            <person name="Not F."/>
            <person name="Otillar R."/>
            <person name="Panaud O."/>
            <person name="Pangilinan J."/>
            <person name="Paulsen I."/>
            <person name="Piegu B."/>
            <person name="Poliakov A."/>
            <person name="Robbens S."/>
            <person name="Schmutz J."/>
            <person name="Toulza E."/>
            <person name="Wyss T."/>
            <person name="Zelensky A."/>
            <person name="Zhou K."/>
            <person name="Armbrust E.V."/>
            <person name="Bhattacharya D."/>
            <person name="Goodenough U.W."/>
            <person name="Van de Peer Y."/>
            <person name="Grigoriev I.V."/>
        </authorList>
    </citation>
    <scope>NUCLEOTIDE SEQUENCE [LARGE SCALE GENOMIC DNA]</scope>
    <source>
        <strain evidence="4">RCC299 / NOUM17</strain>
    </source>
</reference>
<dbReference type="OrthoDB" id="285793at2759"/>
<feature type="region of interest" description="Disordered" evidence="2">
    <location>
        <begin position="91"/>
        <end position="117"/>
    </location>
</feature>
<gene>
    <name evidence="3" type="ORF">MICPUN_58322</name>
</gene>
<dbReference type="GeneID" id="8243661"/>
<evidence type="ECO:0000313" key="3">
    <source>
        <dbReference type="EMBL" id="ACO63633.1"/>
    </source>
</evidence>
<feature type="compositionally biased region" description="Basic and acidic residues" evidence="2">
    <location>
        <begin position="353"/>
        <end position="363"/>
    </location>
</feature>
<evidence type="ECO:0000313" key="4">
    <source>
        <dbReference type="Proteomes" id="UP000002009"/>
    </source>
</evidence>
<feature type="region of interest" description="Disordered" evidence="2">
    <location>
        <begin position="669"/>
        <end position="747"/>
    </location>
</feature>
<dbReference type="InParanoid" id="C1E5H9"/>
<dbReference type="AlphaFoldDB" id="C1E5H9"/>
<evidence type="ECO:0000256" key="1">
    <source>
        <dbReference type="ARBA" id="ARBA00023242"/>
    </source>
</evidence>
<accession>C1E5H9</accession>
<feature type="compositionally biased region" description="Polar residues" evidence="2">
    <location>
        <begin position="675"/>
        <end position="688"/>
    </location>
</feature>
<feature type="compositionally biased region" description="Acidic residues" evidence="2">
    <location>
        <begin position="694"/>
        <end position="723"/>
    </location>
</feature>
<dbReference type="EMBL" id="CP001326">
    <property type="protein sequence ID" value="ACO63633.1"/>
    <property type="molecule type" value="Genomic_DNA"/>
</dbReference>
<dbReference type="Proteomes" id="UP000002009">
    <property type="component" value="Chromosome 5"/>
</dbReference>
<feature type="compositionally biased region" description="Basic and acidic residues" evidence="2">
    <location>
        <begin position="480"/>
        <end position="500"/>
    </location>
</feature>
<dbReference type="KEGG" id="mis:MICPUN_58322"/>
<keyword evidence="4" id="KW-1185">Reference proteome</keyword>
<proteinExistence type="predicted"/>
<evidence type="ECO:0000256" key="2">
    <source>
        <dbReference type="SAM" id="MobiDB-lite"/>
    </source>
</evidence>
<name>C1E5H9_MICCC</name>
<feature type="region of interest" description="Disordered" evidence="2">
    <location>
        <begin position="339"/>
        <end position="500"/>
    </location>
</feature>
<dbReference type="Gene3D" id="1.10.10.60">
    <property type="entry name" value="Homeodomain-like"/>
    <property type="match status" value="1"/>
</dbReference>